<gene>
    <name evidence="1" type="ORF">GCM10023185_45880</name>
</gene>
<dbReference type="Proteomes" id="UP001501153">
    <property type="component" value="Unassembled WGS sequence"/>
</dbReference>
<comment type="caution">
    <text evidence="1">The sequence shown here is derived from an EMBL/GenBank/DDBJ whole genome shotgun (WGS) entry which is preliminary data.</text>
</comment>
<evidence type="ECO:0000313" key="1">
    <source>
        <dbReference type="EMBL" id="GAA4370923.1"/>
    </source>
</evidence>
<name>A0ABP8ISQ4_9BACT</name>
<accession>A0ABP8ISQ4</accession>
<proteinExistence type="predicted"/>
<protein>
    <submittedName>
        <fullName evidence="1">Uncharacterized protein</fullName>
    </submittedName>
</protein>
<keyword evidence="2" id="KW-1185">Reference proteome</keyword>
<sequence length="190" mass="21087">MPAMRLGVISVLSLFLLILTATVPPVVPTGVYRTAAQYRRQQPAPACSDVRLSDKRGSLVVTQQRGPARLKTLVPLDSVWGYVNGNGRSYRLYRGEEFQIQQADTLSIYSFQHLSHGPYQPSTGSYFFSRGLNGMIFPLTQKNLRLAYEASNPAFVEAIKDLGFTQSLSDYDVAAGSFRVVKLYRSTLGK</sequence>
<dbReference type="EMBL" id="BAABGZ010000082">
    <property type="protein sequence ID" value="GAA4370923.1"/>
    <property type="molecule type" value="Genomic_DNA"/>
</dbReference>
<evidence type="ECO:0000313" key="2">
    <source>
        <dbReference type="Proteomes" id="UP001501153"/>
    </source>
</evidence>
<reference evidence="2" key="1">
    <citation type="journal article" date="2019" name="Int. J. Syst. Evol. Microbiol.">
        <title>The Global Catalogue of Microorganisms (GCM) 10K type strain sequencing project: providing services to taxonomists for standard genome sequencing and annotation.</title>
        <authorList>
            <consortium name="The Broad Institute Genomics Platform"/>
            <consortium name="The Broad Institute Genome Sequencing Center for Infectious Disease"/>
            <person name="Wu L."/>
            <person name="Ma J."/>
        </authorList>
    </citation>
    <scope>NUCLEOTIDE SEQUENCE [LARGE SCALE GENOMIC DNA]</scope>
    <source>
        <strain evidence="2">JCM 17923</strain>
    </source>
</reference>
<organism evidence="1 2">
    <name type="scientific">Hymenobacter saemangeumensis</name>
    <dbReference type="NCBI Taxonomy" id="1084522"/>
    <lineage>
        <taxon>Bacteria</taxon>
        <taxon>Pseudomonadati</taxon>
        <taxon>Bacteroidota</taxon>
        <taxon>Cytophagia</taxon>
        <taxon>Cytophagales</taxon>
        <taxon>Hymenobacteraceae</taxon>
        <taxon>Hymenobacter</taxon>
    </lineage>
</organism>